<keyword evidence="1" id="KW-0812">Transmembrane</keyword>
<organism evidence="2">
    <name type="scientific">marine metagenome</name>
    <dbReference type="NCBI Taxonomy" id="408172"/>
    <lineage>
        <taxon>unclassified sequences</taxon>
        <taxon>metagenomes</taxon>
        <taxon>ecological metagenomes</taxon>
    </lineage>
</organism>
<feature type="transmembrane region" description="Helical" evidence="1">
    <location>
        <begin position="25"/>
        <end position="45"/>
    </location>
</feature>
<name>A0A382FT62_9ZZZZ</name>
<accession>A0A382FT62</accession>
<feature type="non-terminal residue" evidence="2">
    <location>
        <position position="1"/>
    </location>
</feature>
<reference evidence="2" key="1">
    <citation type="submission" date="2018-05" db="EMBL/GenBank/DDBJ databases">
        <authorList>
            <person name="Lanie J.A."/>
            <person name="Ng W.-L."/>
            <person name="Kazmierczak K.M."/>
            <person name="Andrzejewski T.M."/>
            <person name="Davidsen T.M."/>
            <person name="Wayne K.J."/>
            <person name="Tettelin H."/>
            <person name="Glass J.I."/>
            <person name="Rusch D."/>
            <person name="Podicherti R."/>
            <person name="Tsui H.-C.T."/>
            <person name="Winkler M.E."/>
        </authorList>
    </citation>
    <scope>NUCLEOTIDE SEQUENCE</scope>
</reference>
<sequence length="73" mass="7755">VNILNIIIIGHDIYGTRRNSNAHEIAMILIGIEMAILGSTLTPFVSSSKNLNSPALDAGSGAFFLSAISYFSD</sequence>
<protein>
    <submittedName>
        <fullName evidence="2">Uncharacterized protein</fullName>
    </submittedName>
</protein>
<evidence type="ECO:0000256" key="1">
    <source>
        <dbReference type="SAM" id="Phobius"/>
    </source>
</evidence>
<gene>
    <name evidence="2" type="ORF">METZ01_LOCUS218277</name>
</gene>
<evidence type="ECO:0000313" key="2">
    <source>
        <dbReference type="EMBL" id="SVB65423.1"/>
    </source>
</evidence>
<dbReference type="EMBL" id="UINC01051357">
    <property type="protein sequence ID" value="SVB65423.1"/>
    <property type="molecule type" value="Genomic_DNA"/>
</dbReference>
<keyword evidence="1" id="KW-0472">Membrane</keyword>
<dbReference type="AlphaFoldDB" id="A0A382FT62"/>
<keyword evidence="1" id="KW-1133">Transmembrane helix</keyword>
<proteinExistence type="predicted"/>